<evidence type="ECO:0000313" key="2">
    <source>
        <dbReference type="EMBL" id="QEG02024.1"/>
    </source>
</evidence>
<feature type="transmembrane region" description="Helical" evidence="1">
    <location>
        <begin position="31"/>
        <end position="51"/>
    </location>
</feature>
<proteinExistence type="predicted"/>
<dbReference type="RefSeq" id="WP_147871023.1">
    <property type="nucleotide sequence ID" value="NZ_CP036264.1"/>
</dbReference>
<dbReference type="Proteomes" id="UP000321353">
    <property type="component" value="Chromosome"/>
</dbReference>
<evidence type="ECO:0000313" key="3">
    <source>
        <dbReference type="Proteomes" id="UP000321353"/>
    </source>
</evidence>
<feature type="transmembrane region" description="Helical" evidence="1">
    <location>
        <begin position="98"/>
        <end position="115"/>
    </location>
</feature>
<keyword evidence="1" id="KW-1133">Transmembrane helix</keyword>
<gene>
    <name evidence="2" type="ORF">Mal15_61070</name>
</gene>
<dbReference type="KEGG" id="smam:Mal15_61070"/>
<sequence length="297" mass="32771">MLDLVVATSVMVCLCLVIGSFVAVRMKRESRFSSVVLCFSVLSAAGYVYFLNGTLTWARFVPLTAAIVWTNFAPIFLCVASAAALAIPNRPLWRRGGLSLMLALFATATLLQPIVQPVIRPVRHSMNTVWLGHDVCQQSGSVTCSPAAAATLLKANGIDAEEHQLVQWCLTDALGTTSLGLWRGLRLATAQTPWEPEVMDVTLEDLLSREPRDDIFPCLILVGFPRFGTVASPEIESRYIKEYGWPRGFRHSVVLYGPAEDGGIEVGDPSIGRERWAKQDLEILWRGEAVRLVRRES</sequence>
<reference evidence="2 3" key="1">
    <citation type="submission" date="2019-02" db="EMBL/GenBank/DDBJ databases">
        <title>Planctomycetal bacteria perform biofilm scaping via a novel small molecule.</title>
        <authorList>
            <person name="Jeske O."/>
            <person name="Boedeker C."/>
            <person name="Wiegand S."/>
            <person name="Breitling P."/>
            <person name="Kallscheuer N."/>
            <person name="Jogler M."/>
            <person name="Rohde M."/>
            <person name="Petersen J."/>
            <person name="Medema M.H."/>
            <person name="Surup F."/>
            <person name="Jogler C."/>
        </authorList>
    </citation>
    <scope>NUCLEOTIDE SEQUENCE [LARGE SCALE GENOMIC DNA]</scope>
    <source>
        <strain evidence="2 3">Mal15</strain>
    </source>
</reference>
<keyword evidence="3" id="KW-1185">Reference proteome</keyword>
<dbReference type="AlphaFoldDB" id="A0A5B9MLZ8"/>
<dbReference type="Gene3D" id="3.90.70.10">
    <property type="entry name" value="Cysteine proteinases"/>
    <property type="match status" value="1"/>
</dbReference>
<name>A0A5B9MLZ8_9BACT</name>
<dbReference type="EMBL" id="CP036264">
    <property type="protein sequence ID" value="QEG02024.1"/>
    <property type="molecule type" value="Genomic_DNA"/>
</dbReference>
<evidence type="ECO:0000256" key="1">
    <source>
        <dbReference type="SAM" id="Phobius"/>
    </source>
</evidence>
<feature type="transmembrane region" description="Helical" evidence="1">
    <location>
        <begin position="63"/>
        <end position="86"/>
    </location>
</feature>
<feature type="transmembrane region" description="Helical" evidence="1">
    <location>
        <begin position="6"/>
        <end position="24"/>
    </location>
</feature>
<organism evidence="2 3">
    <name type="scientific">Stieleria maiorica</name>
    <dbReference type="NCBI Taxonomy" id="2795974"/>
    <lineage>
        <taxon>Bacteria</taxon>
        <taxon>Pseudomonadati</taxon>
        <taxon>Planctomycetota</taxon>
        <taxon>Planctomycetia</taxon>
        <taxon>Pirellulales</taxon>
        <taxon>Pirellulaceae</taxon>
        <taxon>Stieleria</taxon>
    </lineage>
</organism>
<protein>
    <submittedName>
        <fullName evidence="2">Peptidase C39 family protein</fullName>
    </submittedName>
</protein>
<accession>A0A5B9MLZ8</accession>
<keyword evidence="1" id="KW-0812">Transmembrane</keyword>
<keyword evidence="1" id="KW-0472">Membrane</keyword>